<name>A0A6J7UFA7_9ZZZZ</name>
<protein>
    <submittedName>
        <fullName evidence="1">Unannotated protein</fullName>
    </submittedName>
</protein>
<organism evidence="1">
    <name type="scientific">freshwater metagenome</name>
    <dbReference type="NCBI Taxonomy" id="449393"/>
    <lineage>
        <taxon>unclassified sequences</taxon>
        <taxon>metagenomes</taxon>
        <taxon>ecological metagenomes</taxon>
    </lineage>
</organism>
<sequence length="330" mass="35236">MIEQLAEQLNRPCEVVVGSVREASDFVGLPVRVGDSVSFAPPLWATRCIEHPNTVVFLDELTTAAPSVQAAMLRVILEREVGDLRLPPTVSFVAAANPPEISAGGDDLAPPLANRFCHLEWQADSTNWVSGMIRGWQPDAVPIVPTSQTVELAHWRAMLAGFITARPSILRQVPTDTVNQGRAWPSPRTWDQAHRVAAAADAAGARRSVRSALVTGLVGFGAAIEFLRFAETVELPDPELLLAEPSTLQTESRVDLLLASLAAVTAAVSVNCTLERWQSAWQVLAVACEAGRADVAAVASVGLIEMRQPDWPAPAAAAAFAPVLRAAELV</sequence>
<dbReference type="Gene3D" id="3.40.50.300">
    <property type="entry name" value="P-loop containing nucleotide triphosphate hydrolases"/>
    <property type="match status" value="1"/>
</dbReference>
<dbReference type="InterPro" id="IPR027417">
    <property type="entry name" value="P-loop_NTPase"/>
</dbReference>
<dbReference type="AlphaFoldDB" id="A0A6J7UFA7"/>
<evidence type="ECO:0000313" key="1">
    <source>
        <dbReference type="EMBL" id="CAB5065094.1"/>
    </source>
</evidence>
<gene>
    <name evidence="1" type="ORF">UFOPK4354_00665</name>
</gene>
<dbReference type="SUPFAM" id="SSF52540">
    <property type="entry name" value="P-loop containing nucleoside triphosphate hydrolases"/>
    <property type="match status" value="1"/>
</dbReference>
<reference evidence="1" key="1">
    <citation type="submission" date="2020-05" db="EMBL/GenBank/DDBJ databases">
        <authorList>
            <person name="Chiriac C."/>
            <person name="Salcher M."/>
            <person name="Ghai R."/>
            <person name="Kavagutti S V."/>
        </authorList>
    </citation>
    <scope>NUCLEOTIDE SEQUENCE</scope>
</reference>
<proteinExistence type="predicted"/>
<dbReference type="EMBL" id="CAFBQW010000057">
    <property type="protein sequence ID" value="CAB5065094.1"/>
    <property type="molecule type" value="Genomic_DNA"/>
</dbReference>
<accession>A0A6J7UFA7</accession>